<evidence type="ECO:0000256" key="4">
    <source>
        <dbReference type="ARBA" id="ARBA00022771"/>
    </source>
</evidence>
<evidence type="ECO:0000256" key="8">
    <source>
        <dbReference type="SAM" id="MobiDB-lite"/>
    </source>
</evidence>
<dbReference type="AlphaFoldDB" id="A0A3A2ZC32"/>
<keyword evidence="4 7" id="KW-0863">Zinc-finger</keyword>
<evidence type="ECO:0000256" key="2">
    <source>
        <dbReference type="ARBA" id="ARBA00022723"/>
    </source>
</evidence>
<feature type="domain" description="C2H2-type" evidence="9">
    <location>
        <begin position="16"/>
        <end position="43"/>
    </location>
</feature>
<dbReference type="SMART" id="SM00355">
    <property type="entry name" value="ZnF_C2H2"/>
    <property type="match status" value="2"/>
</dbReference>
<dbReference type="PROSITE" id="PS50157">
    <property type="entry name" value="ZINC_FINGER_C2H2_2"/>
    <property type="match status" value="1"/>
</dbReference>
<dbReference type="PANTHER" id="PTHR40626">
    <property type="entry name" value="MIP31509P"/>
    <property type="match status" value="1"/>
</dbReference>
<evidence type="ECO:0000256" key="3">
    <source>
        <dbReference type="ARBA" id="ARBA00022737"/>
    </source>
</evidence>
<dbReference type="GO" id="GO:0000981">
    <property type="term" value="F:DNA-binding transcription factor activity, RNA polymerase II-specific"/>
    <property type="evidence" value="ECO:0007669"/>
    <property type="project" value="InterPro"/>
</dbReference>
<dbReference type="Gene3D" id="3.30.160.60">
    <property type="entry name" value="Classic Zinc Finger"/>
    <property type="match status" value="1"/>
</dbReference>
<dbReference type="GO" id="GO:0005634">
    <property type="term" value="C:nucleus"/>
    <property type="evidence" value="ECO:0007669"/>
    <property type="project" value="UniProtKB-SubCell"/>
</dbReference>
<proteinExistence type="predicted"/>
<evidence type="ECO:0000256" key="7">
    <source>
        <dbReference type="PROSITE-ProRule" id="PRU00042"/>
    </source>
</evidence>
<evidence type="ECO:0000259" key="9">
    <source>
        <dbReference type="PROSITE" id="PS50157"/>
    </source>
</evidence>
<evidence type="ECO:0000256" key="5">
    <source>
        <dbReference type="ARBA" id="ARBA00022833"/>
    </source>
</evidence>
<dbReference type="InterPro" id="IPR051059">
    <property type="entry name" value="VerF-like"/>
</dbReference>
<dbReference type="Proteomes" id="UP000266188">
    <property type="component" value="Unassembled WGS sequence"/>
</dbReference>
<dbReference type="InterPro" id="IPR013087">
    <property type="entry name" value="Znf_C2H2_type"/>
</dbReference>
<comment type="subcellular location">
    <subcellularLocation>
        <location evidence="1">Nucleus</location>
    </subcellularLocation>
</comment>
<dbReference type="PANTHER" id="PTHR40626:SF11">
    <property type="entry name" value="ZINC FINGER PROTEIN YPR022C"/>
    <property type="match status" value="1"/>
</dbReference>
<comment type="caution">
    <text evidence="10">The sequence shown here is derived from an EMBL/GenBank/DDBJ whole genome shotgun (WGS) entry which is preliminary data.</text>
</comment>
<organism evidence="10 11">
    <name type="scientific">Aspergillus sclerotialis</name>
    <dbReference type="NCBI Taxonomy" id="2070753"/>
    <lineage>
        <taxon>Eukaryota</taxon>
        <taxon>Fungi</taxon>
        <taxon>Dikarya</taxon>
        <taxon>Ascomycota</taxon>
        <taxon>Pezizomycotina</taxon>
        <taxon>Eurotiomycetes</taxon>
        <taxon>Eurotiomycetidae</taxon>
        <taxon>Eurotiales</taxon>
        <taxon>Aspergillaceae</taxon>
        <taxon>Aspergillus</taxon>
        <taxon>Aspergillus subgen. Polypaecilum</taxon>
    </lineage>
</organism>
<dbReference type="SUPFAM" id="SSF57667">
    <property type="entry name" value="beta-beta-alpha zinc fingers"/>
    <property type="match status" value="1"/>
</dbReference>
<gene>
    <name evidence="10" type="ORF">PHISCL_07166</name>
</gene>
<sequence length="669" mass="75080">MSIPHSSKREPAYQPFQCLICQSRFTRHENLKRHAALHSRSQEEASLPCDFCQASFSRPDLRHRHMKRKHPDQDSEQRRATKGSRRRQSKTISEIDRWRSFGENGHSVSPSERQDLRPQNILVGASSSADENAVQPSSRDLATIDGIVQDATDLERSLLLETSLFNPTEFTGDRLNMTNSSQSAPYDTSLNSFSFPENIPDGLLLNALEPSQNDWYPSNLQITRGCDLFFTHISPFLPFLHQPTFNATLAAPHLIISMLSLAYQYGEDPDYGDRLGSGVNLSTRCFHQARALLPSDEGNMGGFSHNLTLVQSYLLLQICAMMYLCGQDSAYGLKMHSNMIPLARASGMQPVSSTSSTTEDLDSLWREFIKSESHKRTLFAVHQVDTLWYQFLSIPRSISHLEIKHDLPCPESHWAASTSAEWAHRRLIAGNTSPPMQYANAVRLFLSPSSNTNLSSIPAFDPYGAINIAQFLISSAREISGWSTMTGMLSMERFEALRSSLAALRPFLHSQSDEPTPTRNTCEATWETAMIELQIWSPSHTGGIVEGSINAVLNQATSLAPSYEFLSDPSTANAIQPHVDWFLHYLDTTVNPDTEAPWIAVYAYKAFLIAWQLIRGGVPGAMQVVGVHDSDTEEGLRWARKVFQRRQRWEIGRLIMFCLDQLGKQAGLQ</sequence>
<dbReference type="STRING" id="2070753.A0A3A2ZC32"/>
<keyword evidence="2" id="KW-0479">Metal-binding</keyword>
<dbReference type="GO" id="GO:0008270">
    <property type="term" value="F:zinc ion binding"/>
    <property type="evidence" value="ECO:0007669"/>
    <property type="project" value="UniProtKB-KW"/>
</dbReference>
<dbReference type="InterPro" id="IPR007219">
    <property type="entry name" value="XnlR_reg_dom"/>
</dbReference>
<keyword evidence="6" id="KW-0539">Nucleus</keyword>
<feature type="compositionally biased region" description="Basic residues" evidence="8">
    <location>
        <begin position="61"/>
        <end position="70"/>
    </location>
</feature>
<reference evidence="11" key="1">
    <citation type="submission" date="2017-02" db="EMBL/GenBank/DDBJ databases">
        <authorList>
            <person name="Tafer H."/>
            <person name="Lopandic K."/>
        </authorList>
    </citation>
    <scope>NUCLEOTIDE SEQUENCE [LARGE SCALE GENOMIC DNA]</scope>
    <source>
        <strain evidence="11">CBS 366.77</strain>
    </source>
</reference>
<dbReference type="GO" id="GO:0000785">
    <property type="term" value="C:chromatin"/>
    <property type="evidence" value="ECO:0007669"/>
    <property type="project" value="TreeGrafter"/>
</dbReference>
<dbReference type="CDD" id="cd12148">
    <property type="entry name" value="fungal_TF_MHR"/>
    <property type="match status" value="1"/>
</dbReference>
<dbReference type="GO" id="GO:0006351">
    <property type="term" value="P:DNA-templated transcription"/>
    <property type="evidence" value="ECO:0007669"/>
    <property type="project" value="InterPro"/>
</dbReference>
<name>A0A3A2ZC32_9EURO</name>
<dbReference type="PROSITE" id="PS00028">
    <property type="entry name" value="ZINC_FINGER_C2H2_1"/>
    <property type="match status" value="2"/>
</dbReference>
<evidence type="ECO:0000313" key="11">
    <source>
        <dbReference type="Proteomes" id="UP000266188"/>
    </source>
</evidence>
<keyword evidence="11" id="KW-1185">Reference proteome</keyword>
<evidence type="ECO:0000256" key="1">
    <source>
        <dbReference type="ARBA" id="ARBA00004123"/>
    </source>
</evidence>
<dbReference type="InterPro" id="IPR036236">
    <property type="entry name" value="Znf_C2H2_sf"/>
</dbReference>
<feature type="region of interest" description="Disordered" evidence="8">
    <location>
        <begin position="60"/>
        <end position="118"/>
    </location>
</feature>
<dbReference type="OrthoDB" id="8117402at2759"/>
<dbReference type="EMBL" id="MVGC01000301">
    <property type="protein sequence ID" value="RJE20496.1"/>
    <property type="molecule type" value="Genomic_DNA"/>
</dbReference>
<dbReference type="Pfam" id="PF04082">
    <property type="entry name" value="Fungal_trans"/>
    <property type="match status" value="1"/>
</dbReference>
<evidence type="ECO:0000313" key="10">
    <source>
        <dbReference type="EMBL" id="RJE20496.1"/>
    </source>
</evidence>
<dbReference type="GO" id="GO:0000978">
    <property type="term" value="F:RNA polymerase II cis-regulatory region sequence-specific DNA binding"/>
    <property type="evidence" value="ECO:0007669"/>
    <property type="project" value="InterPro"/>
</dbReference>
<evidence type="ECO:0000256" key="6">
    <source>
        <dbReference type="ARBA" id="ARBA00023242"/>
    </source>
</evidence>
<keyword evidence="3" id="KW-0677">Repeat</keyword>
<protein>
    <recommendedName>
        <fullName evidence="9">C2H2-type domain-containing protein</fullName>
    </recommendedName>
</protein>
<accession>A0A3A2ZC32</accession>
<feature type="compositionally biased region" description="Basic residues" evidence="8">
    <location>
        <begin position="80"/>
        <end position="89"/>
    </location>
</feature>
<keyword evidence="5" id="KW-0862">Zinc</keyword>